<comment type="caution">
    <text evidence="5">The sequence shown here is derived from an EMBL/GenBank/DDBJ whole genome shotgun (WGS) entry which is preliminary data.</text>
</comment>
<dbReference type="InterPro" id="IPR000551">
    <property type="entry name" value="MerR-type_HTH_dom"/>
</dbReference>
<keyword evidence="2 5" id="KW-0238">DNA-binding</keyword>
<dbReference type="RefSeq" id="WP_023055355.1">
    <property type="nucleotide sequence ID" value="NZ_JAUSTN010000003.1"/>
</dbReference>
<keyword evidence="3" id="KW-0804">Transcription</keyword>
<dbReference type="PANTHER" id="PTHR30204:SF94">
    <property type="entry name" value="HEAVY METAL-DEPENDENT TRANSCRIPTIONAL REGULATOR HI_0293-RELATED"/>
    <property type="match status" value="1"/>
</dbReference>
<feature type="domain" description="HTH merR-type" evidence="4">
    <location>
        <begin position="1"/>
        <end position="68"/>
    </location>
</feature>
<name>A0ABU0AVZ3_9FIRM</name>
<evidence type="ECO:0000313" key="6">
    <source>
        <dbReference type="Proteomes" id="UP001236559"/>
    </source>
</evidence>
<dbReference type="SMART" id="SM00422">
    <property type="entry name" value="HTH_MERR"/>
    <property type="match status" value="1"/>
</dbReference>
<dbReference type="Proteomes" id="UP001236559">
    <property type="component" value="Unassembled WGS sequence"/>
</dbReference>
<keyword evidence="6" id="KW-1185">Reference proteome</keyword>
<dbReference type="InterPro" id="IPR009061">
    <property type="entry name" value="DNA-bd_dom_put_sf"/>
</dbReference>
<dbReference type="PANTHER" id="PTHR30204">
    <property type="entry name" value="REDOX-CYCLING DRUG-SENSING TRANSCRIPTIONAL ACTIVATOR SOXR"/>
    <property type="match status" value="1"/>
</dbReference>
<dbReference type="EMBL" id="JAUSTN010000003">
    <property type="protein sequence ID" value="MDQ0274623.1"/>
    <property type="molecule type" value="Genomic_DNA"/>
</dbReference>
<accession>A0ABU0AVZ3</accession>
<protein>
    <submittedName>
        <fullName evidence="5">DNA-binding transcriptional MerR regulator</fullName>
    </submittedName>
</protein>
<evidence type="ECO:0000313" key="5">
    <source>
        <dbReference type="EMBL" id="MDQ0274623.1"/>
    </source>
</evidence>
<dbReference type="Gene3D" id="1.10.1660.10">
    <property type="match status" value="1"/>
</dbReference>
<proteinExistence type="predicted"/>
<evidence type="ECO:0000256" key="2">
    <source>
        <dbReference type="ARBA" id="ARBA00023125"/>
    </source>
</evidence>
<gene>
    <name evidence="5" type="ORF">J2S72_000640</name>
</gene>
<dbReference type="InterPro" id="IPR047057">
    <property type="entry name" value="MerR_fam"/>
</dbReference>
<dbReference type="GO" id="GO:0003677">
    <property type="term" value="F:DNA binding"/>
    <property type="evidence" value="ECO:0007669"/>
    <property type="project" value="UniProtKB-KW"/>
</dbReference>
<reference evidence="5 6" key="1">
    <citation type="submission" date="2023-07" db="EMBL/GenBank/DDBJ databases">
        <title>Genomic Encyclopedia of Type Strains, Phase IV (KMG-IV): sequencing the most valuable type-strain genomes for metagenomic binning, comparative biology and taxonomic classification.</title>
        <authorList>
            <person name="Goeker M."/>
        </authorList>
    </citation>
    <scope>NUCLEOTIDE SEQUENCE [LARGE SCALE GENOMIC DNA]</scope>
    <source>
        <strain evidence="5 6">DSM 22616</strain>
    </source>
</reference>
<sequence length="285" mass="34228">MLINEIAKKTELTRKAIEYYIEKNLIKPEILDNGYRNFSKEDQEKLVKIKYFRDLDFSVTEIQKILQGDKNILRKIAVERELEIKNDLRKKEIISKLESQDSILDFKKEIEGISAREKIIDKLTKLFPGYYGDYLKLYFGQFLNEKIESEEEKEAFYTLIDFLDSMEEIKIPEDLKEYMNFISKDISKDQIKKSLENYKSAIENSEEFLNENKEVLKIYEDYKNSLEYKNSKEKKLMDTFKEFNKKSGYYEIFIPAMRKLSKSYNEFYEKILIANEKFLKSKNKI</sequence>
<dbReference type="Pfam" id="PF13411">
    <property type="entry name" value="MerR_1"/>
    <property type="match status" value="1"/>
</dbReference>
<evidence type="ECO:0000256" key="3">
    <source>
        <dbReference type="ARBA" id="ARBA00023163"/>
    </source>
</evidence>
<evidence type="ECO:0000256" key="1">
    <source>
        <dbReference type="ARBA" id="ARBA00023015"/>
    </source>
</evidence>
<evidence type="ECO:0000259" key="4">
    <source>
        <dbReference type="PROSITE" id="PS50937"/>
    </source>
</evidence>
<organism evidence="5 6">
    <name type="scientific">Peptoniphilus koenoeneniae</name>
    <dbReference type="NCBI Taxonomy" id="507751"/>
    <lineage>
        <taxon>Bacteria</taxon>
        <taxon>Bacillati</taxon>
        <taxon>Bacillota</taxon>
        <taxon>Tissierellia</taxon>
        <taxon>Tissierellales</taxon>
        <taxon>Peptoniphilaceae</taxon>
        <taxon>Peptoniphilus</taxon>
    </lineage>
</organism>
<dbReference type="SUPFAM" id="SSF46955">
    <property type="entry name" value="Putative DNA-binding domain"/>
    <property type="match status" value="1"/>
</dbReference>
<dbReference type="CDD" id="cd00592">
    <property type="entry name" value="HTH_MerR-like"/>
    <property type="match status" value="1"/>
</dbReference>
<dbReference type="PROSITE" id="PS50937">
    <property type="entry name" value="HTH_MERR_2"/>
    <property type="match status" value="1"/>
</dbReference>
<keyword evidence="1" id="KW-0805">Transcription regulation</keyword>